<protein>
    <submittedName>
        <fullName evidence="1">Uncharacterized protein</fullName>
    </submittedName>
</protein>
<reference evidence="1 2" key="1">
    <citation type="journal article" date="2021" name="Elife">
        <title>Chloroplast acquisition without the gene transfer in kleptoplastic sea slugs, Plakobranchus ocellatus.</title>
        <authorList>
            <person name="Maeda T."/>
            <person name="Takahashi S."/>
            <person name="Yoshida T."/>
            <person name="Shimamura S."/>
            <person name="Takaki Y."/>
            <person name="Nagai Y."/>
            <person name="Toyoda A."/>
            <person name="Suzuki Y."/>
            <person name="Arimoto A."/>
            <person name="Ishii H."/>
            <person name="Satoh N."/>
            <person name="Nishiyama T."/>
            <person name="Hasebe M."/>
            <person name="Maruyama T."/>
            <person name="Minagawa J."/>
            <person name="Obokata J."/>
            <person name="Shigenobu S."/>
        </authorList>
    </citation>
    <scope>NUCLEOTIDE SEQUENCE [LARGE SCALE GENOMIC DNA]</scope>
</reference>
<evidence type="ECO:0000313" key="2">
    <source>
        <dbReference type="Proteomes" id="UP000762676"/>
    </source>
</evidence>
<comment type="caution">
    <text evidence="1">The sequence shown here is derived from an EMBL/GenBank/DDBJ whole genome shotgun (WGS) entry which is preliminary data.</text>
</comment>
<accession>A0AAV4EFC5</accession>
<evidence type="ECO:0000313" key="1">
    <source>
        <dbReference type="EMBL" id="GFR59031.1"/>
    </source>
</evidence>
<name>A0AAV4EFC5_9GAST</name>
<gene>
    <name evidence="1" type="ORF">ElyMa_001783800</name>
</gene>
<dbReference type="EMBL" id="BMAT01003623">
    <property type="protein sequence ID" value="GFR59031.1"/>
    <property type="molecule type" value="Genomic_DNA"/>
</dbReference>
<proteinExistence type="predicted"/>
<sequence length="126" mass="15341">MNVFQGFSVVFALAEYIYQENYFPRVVRKCWRNLQAETIFEVRSMHPANYRNAYRALYMFYMKIGKARTRKIVRFTLYNMDSMKKFLFMQTTPSSELSQLTKWYFEVATESQYRPPRNLKYAEVCR</sequence>
<dbReference type="AlphaFoldDB" id="A0AAV4EFC5"/>
<keyword evidence="2" id="KW-1185">Reference proteome</keyword>
<organism evidence="1 2">
    <name type="scientific">Elysia marginata</name>
    <dbReference type="NCBI Taxonomy" id="1093978"/>
    <lineage>
        <taxon>Eukaryota</taxon>
        <taxon>Metazoa</taxon>
        <taxon>Spiralia</taxon>
        <taxon>Lophotrochozoa</taxon>
        <taxon>Mollusca</taxon>
        <taxon>Gastropoda</taxon>
        <taxon>Heterobranchia</taxon>
        <taxon>Euthyneura</taxon>
        <taxon>Panpulmonata</taxon>
        <taxon>Sacoglossa</taxon>
        <taxon>Placobranchoidea</taxon>
        <taxon>Plakobranchidae</taxon>
        <taxon>Elysia</taxon>
    </lineage>
</organism>
<dbReference type="Proteomes" id="UP000762676">
    <property type="component" value="Unassembled WGS sequence"/>
</dbReference>